<dbReference type="CDD" id="cd14948">
    <property type="entry name" value="BACON"/>
    <property type="match status" value="1"/>
</dbReference>
<dbReference type="InterPro" id="IPR011050">
    <property type="entry name" value="Pectin_lyase_fold/virulence"/>
</dbReference>
<dbReference type="InterPro" id="IPR026444">
    <property type="entry name" value="Secre_tail"/>
</dbReference>
<dbReference type="InterPro" id="IPR039513">
    <property type="entry name" value="PL-6"/>
</dbReference>
<organism evidence="3 4">
    <name type="scientific">Algibacter mikhailovii</name>
    <dbReference type="NCBI Taxonomy" id="425498"/>
    <lineage>
        <taxon>Bacteria</taxon>
        <taxon>Pseudomonadati</taxon>
        <taxon>Bacteroidota</taxon>
        <taxon>Flavobacteriia</taxon>
        <taxon>Flavobacteriales</taxon>
        <taxon>Flavobacteriaceae</taxon>
        <taxon>Algibacter</taxon>
    </lineage>
</organism>
<reference evidence="3" key="2">
    <citation type="submission" date="2020-09" db="EMBL/GenBank/DDBJ databases">
        <authorList>
            <person name="Sun Q."/>
            <person name="Kim S."/>
        </authorList>
    </citation>
    <scope>NUCLEOTIDE SEQUENCE</scope>
    <source>
        <strain evidence="3">KCTC 12710</strain>
    </source>
</reference>
<keyword evidence="1" id="KW-0732">Signal</keyword>
<comment type="caution">
    <text evidence="3">The sequence shown here is derived from an EMBL/GenBank/DDBJ whole genome shotgun (WGS) entry which is preliminary data.</text>
</comment>
<dbReference type="SUPFAM" id="SSF49785">
    <property type="entry name" value="Galactose-binding domain-like"/>
    <property type="match status" value="1"/>
</dbReference>
<dbReference type="AlphaFoldDB" id="A0A918R2C2"/>
<dbReference type="SUPFAM" id="SSF51126">
    <property type="entry name" value="Pectin lyase-like"/>
    <property type="match status" value="1"/>
</dbReference>
<dbReference type="PROSITE" id="PS50022">
    <property type="entry name" value="FA58C_3"/>
    <property type="match status" value="1"/>
</dbReference>
<proteinExistence type="predicted"/>
<accession>A0A918R2C2</accession>
<dbReference type="NCBIfam" id="TIGR04183">
    <property type="entry name" value="Por_Secre_tail"/>
    <property type="match status" value="1"/>
</dbReference>
<dbReference type="Gene3D" id="2.60.120.260">
    <property type="entry name" value="Galactose-binding domain-like"/>
    <property type="match status" value="1"/>
</dbReference>
<dbReference type="Gene3D" id="2.160.20.10">
    <property type="entry name" value="Single-stranded right-handed beta-helix, Pectin lyase-like"/>
    <property type="match status" value="1"/>
</dbReference>
<evidence type="ECO:0000313" key="3">
    <source>
        <dbReference type="EMBL" id="GGZ81897.1"/>
    </source>
</evidence>
<dbReference type="InterPro" id="IPR024361">
    <property type="entry name" value="BACON"/>
</dbReference>
<keyword evidence="4" id="KW-1185">Reference proteome</keyword>
<sequence>MKLKITKSKLTLFAGRRLKMYLVALFFIGHYYAFSQDKIYNIDDPEDLRNVEYQPGDLIILKDGIYDSDERMIFLGSGTAEKPVVFRSETPGGVIFTGGPRLTIGGESENGVKTSTGEYLVVDGFHWKGGYGASNFIEFRNGTDFAHHSTIQNCVIDELAAEPSELEEDLADEQITKHRWVVLFGTYNSVINCSFMNKTTAGAIILGEYSYNAFPDGDDGVNNSCAVVGHSILNNYFFNYEKITELYPYTKPNGDPYSNSGDSETIRIGTSSYQMVNSNVTVSNNYFVQADGENEIITNKSKGNTFTNNTFRRCRGSLVLRHGSYATVDGNYFLGENVDGTGGIRITDSEHTITNNYIQDCITVLDNAKWNNGITFIGGSADGDVPCASDDGSSGYQESKNINLSRNTIINTNAPLFYNEDKGSDDPTGNVTDNLIYFEDGNPNKSDVISGDSDTAYANLGTALTYTGNVYTGTVLGETVVGFSEESGITATANGEIFSFSGSAATNKGADMGAYTPTTDAMVGYGIGACFLNFEGTKIIDGDCSIEIPESLIVGTMPTQGYEASSANVSVYANVSWTASANDSWISIDTNSGSGDATVLVSVTENPGLTPREGTVTFTQAPGGDDIERVLTVSQEGAPRMNLINTGTADDPVSVFFVSKENTSKNEVATNSLDKNMTTVWTADDGAIVGGDYKGDGEYIIYDLGSNFNLDFIQFNTTNKGDAFGFQILVSTTGTETGDFSVILPTTGDLLLTATGTTEFNQYEVDAEARYIKLIGYGRFDGTERKSAWSAIGEIEFFGDATSLAVEDNELANQLSMYPNPVNDFLTIKSKSVSITSVTMHSLDGRQVLEQINSTPITEFSLNLESVSIGAYIVTINSSNKLSMTKMIIVSR</sequence>
<name>A0A918R2C2_9FLAO</name>
<dbReference type="InterPro" id="IPR013783">
    <property type="entry name" value="Ig-like_fold"/>
</dbReference>
<dbReference type="InterPro" id="IPR008979">
    <property type="entry name" value="Galactose-bd-like_sf"/>
</dbReference>
<dbReference type="Gene3D" id="2.60.40.10">
    <property type="entry name" value="Immunoglobulins"/>
    <property type="match status" value="1"/>
</dbReference>
<dbReference type="EMBL" id="BMWZ01000004">
    <property type="protein sequence ID" value="GGZ81897.1"/>
    <property type="molecule type" value="Genomic_DNA"/>
</dbReference>
<gene>
    <name evidence="3" type="ORF">GCM10007028_19450</name>
</gene>
<dbReference type="Pfam" id="PF14592">
    <property type="entry name" value="Chondroitinas_B"/>
    <property type="match status" value="1"/>
</dbReference>
<feature type="domain" description="F5/8 type C" evidence="2">
    <location>
        <begin position="636"/>
        <end position="800"/>
    </location>
</feature>
<dbReference type="Proteomes" id="UP000636004">
    <property type="component" value="Unassembled WGS sequence"/>
</dbReference>
<dbReference type="InterPro" id="IPR012334">
    <property type="entry name" value="Pectin_lyas_fold"/>
</dbReference>
<dbReference type="Pfam" id="PF18962">
    <property type="entry name" value="Por_Secre_tail"/>
    <property type="match status" value="1"/>
</dbReference>
<dbReference type="SMART" id="SM00710">
    <property type="entry name" value="PbH1"/>
    <property type="match status" value="4"/>
</dbReference>
<evidence type="ECO:0000256" key="1">
    <source>
        <dbReference type="ARBA" id="ARBA00022729"/>
    </source>
</evidence>
<reference evidence="3" key="1">
    <citation type="journal article" date="2014" name="Int. J. Syst. Evol. Microbiol.">
        <title>Complete genome sequence of Corynebacterium casei LMG S-19264T (=DSM 44701T), isolated from a smear-ripened cheese.</title>
        <authorList>
            <consortium name="US DOE Joint Genome Institute (JGI-PGF)"/>
            <person name="Walter F."/>
            <person name="Albersmeier A."/>
            <person name="Kalinowski J."/>
            <person name="Ruckert C."/>
        </authorList>
    </citation>
    <scope>NUCLEOTIDE SEQUENCE</scope>
    <source>
        <strain evidence="3">KCTC 12710</strain>
    </source>
</reference>
<dbReference type="CDD" id="cd14251">
    <property type="entry name" value="PL-6"/>
    <property type="match status" value="1"/>
</dbReference>
<dbReference type="Pfam" id="PF13004">
    <property type="entry name" value="BACON"/>
    <property type="match status" value="1"/>
</dbReference>
<protein>
    <recommendedName>
        <fullName evidence="2">F5/8 type C domain-containing protein</fullName>
    </recommendedName>
</protein>
<dbReference type="InterPro" id="IPR000421">
    <property type="entry name" value="FA58C"/>
</dbReference>
<dbReference type="RefSeq" id="WP_189360600.1">
    <property type="nucleotide sequence ID" value="NZ_BMWZ01000004.1"/>
</dbReference>
<evidence type="ECO:0000313" key="4">
    <source>
        <dbReference type="Proteomes" id="UP000636004"/>
    </source>
</evidence>
<dbReference type="InterPro" id="IPR006626">
    <property type="entry name" value="PbH1"/>
</dbReference>
<evidence type="ECO:0000259" key="2">
    <source>
        <dbReference type="PROSITE" id="PS50022"/>
    </source>
</evidence>